<name>A0ABD1FD92_HYPHA</name>
<dbReference type="PANTHER" id="PTHR46384:SF1">
    <property type="entry name" value="MOTILE SPERM DOMAIN-CONTAINING PROTEIN 2"/>
    <property type="match status" value="1"/>
</dbReference>
<protein>
    <recommendedName>
        <fullName evidence="6">Motile sperm domain-containing protein 2</fullName>
    </recommendedName>
</protein>
<evidence type="ECO:0000259" key="2">
    <source>
        <dbReference type="PROSITE" id="PS50191"/>
    </source>
</evidence>
<dbReference type="SUPFAM" id="SSF46938">
    <property type="entry name" value="CRAL/TRIO N-terminal domain"/>
    <property type="match status" value="1"/>
</dbReference>
<evidence type="ECO:0008006" key="6">
    <source>
        <dbReference type="Google" id="ProtNLM"/>
    </source>
</evidence>
<dbReference type="SUPFAM" id="SSF52087">
    <property type="entry name" value="CRAL/TRIO domain"/>
    <property type="match status" value="1"/>
</dbReference>
<feature type="transmembrane region" description="Helical" evidence="1">
    <location>
        <begin position="453"/>
        <end position="473"/>
    </location>
</feature>
<dbReference type="Pfam" id="PF00650">
    <property type="entry name" value="CRAL_TRIO"/>
    <property type="match status" value="1"/>
</dbReference>
<gene>
    <name evidence="4" type="ORF">ABEB36_001038</name>
</gene>
<dbReference type="InterPro" id="IPR036273">
    <property type="entry name" value="CRAL/TRIO_N_dom_sf"/>
</dbReference>
<dbReference type="InterPro" id="IPR008962">
    <property type="entry name" value="PapD-like_sf"/>
</dbReference>
<keyword evidence="1" id="KW-0472">Membrane</keyword>
<dbReference type="Pfam" id="PF00635">
    <property type="entry name" value="Motile_Sperm"/>
    <property type="match status" value="1"/>
</dbReference>
<feature type="domain" description="CRAL-TRIO" evidence="2">
    <location>
        <begin position="80"/>
        <end position="236"/>
    </location>
</feature>
<evidence type="ECO:0000313" key="5">
    <source>
        <dbReference type="Proteomes" id="UP001566132"/>
    </source>
</evidence>
<dbReference type="Proteomes" id="UP001566132">
    <property type="component" value="Unassembled WGS sequence"/>
</dbReference>
<proteinExistence type="predicted"/>
<keyword evidence="5" id="KW-1185">Reference proteome</keyword>
<comment type="caution">
    <text evidence="4">The sequence shown here is derived from an EMBL/GenBank/DDBJ whole genome shotgun (WGS) entry which is preliminary data.</text>
</comment>
<dbReference type="InterPro" id="IPR000535">
    <property type="entry name" value="MSP_dom"/>
</dbReference>
<dbReference type="AlphaFoldDB" id="A0ABD1FD92"/>
<dbReference type="InterPro" id="IPR053012">
    <property type="entry name" value="ER-organelle_contact"/>
</dbReference>
<dbReference type="PROSITE" id="PS50191">
    <property type="entry name" value="CRAL_TRIO"/>
    <property type="match status" value="1"/>
</dbReference>
<keyword evidence="1" id="KW-0812">Transmembrane</keyword>
<reference evidence="4 5" key="1">
    <citation type="submission" date="2024-05" db="EMBL/GenBank/DDBJ databases">
        <title>Genetic variation in Jamaican populations of the coffee berry borer (Hypothenemus hampei).</title>
        <authorList>
            <person name="Errbii M."/>
            <person name="Myrie A."/>
        </authorList>
    </citation>
    <scope>NUCLEOTIDE SEQUENCE [LARGE SCALE GENOMIC DNA]</scope>
    <source>
        <strain evidence="4">JA-Hopewell-2020-01-JO</strain>
        <tissue evidence="4">Whole body</tissue>
    </source>
</reference>
<dbReference type="InterPro" id="IPR036865">
    <property type="entry name" value="CRAL-TRIO_dom_sf"/>
</dbReference>
<evidence type="ECO:0000259" key="3">
    <source>
        <dbReference type="PROSITE" id="PS50202"/>
    </source>
</evidence>
<dbReference type="Gene3D" id="2.60.40.10">
    <property type="entry name" value="Immunoglobulins"/>
    <property type="match status" value="1"/>
</dbReference>
<dbReference type="Gene3D" id="3.40.525.10">
    <property type="entry name" value="CRAL-TRIO lipid binding domain"/>
    <property type="match status" value="1"/>
</dbReference>
<evidence type="ECO:0000313" key="4">
    <source>
        <dbReference type="EMBL" id="KAL1517249.1"/>
    </source>
</evidence>
<accession>A0ABD1FD92</accession>
<dbReference type="InterPro" id="IPR001251">
    <property type="entry name" value="CRAL-TRIO_dom"/>
</dbReference>
<dbReference type="EMBL" id="JBDJPC010000001">
    <property type="protein sequence ID" value="KAL1517249.1"/>
    <property type="molecule type" value="Genomic_DNA"/>
</dbReference>
<dbReference type="CDD" id="cd00170">
    <property type="entry name" value="SEC14"/>
    <property type="match status" value="1"/>
</dbReference>
<dbReference type="SUPFAM" id="SSF49354">
    <property type="entry name" value="PapD-like"/>
    <property type="match status" value="1"/>
</dbReference>
<keyword evidence="1" id="KW-1133">Transmembrane helix</keyword>
<sequence>MAAAVPQSLVDELRSTFLNELKEKGEESIDSRDLVRVKNDNFWLQRFLAHHEHNIPLALKMMWVSLNWRKEFGVNDITEQTIKMDLIVKGAFFPCGKDKDGKTLLIIKSKMHTKGAAEGDDLKRCIVYWLERTERMTQGDTISVFFDMDGCGLGNMDLDLIKYLIGLFKDYYPYFLNYIIIYEMAWVLSAAFKLIKSWLPEKAIEKLKTVGKKDVMNWVIKSEALKSWGGDNDYVFSFVPEDPQTEEKKLPETANTGSVRKVHFSDGVPMSESTSPQEIKEDGPLDVTPSTIITFVHEGNELVSTLELRNIDSGHVAFKLKTTSPEKFKVRPSTGILAPGAKESITVTLLPGYQLGGLSKDKFLVLSSHLESQEVASLDLSDFWKASNNRKVFQTRLRCVQSGEMTRNGNVVINHAQPSTGNDTVQLSKLSTSLSTIADNQATATRLMKRLQYIQIAQFLLTLILGIGFLYILNLKLNGISDHNGYCGEPNRP</sequence>
<dbReference type="InterPro" id="IPR013783">
    <property type="entry name" value="Ig-like_fold"/>
</dbReference>
<dbReference type="SMART" id="SM00516">
    <property type="entry name" value="SEC14"/>
    <property type="match status" value="1"/>
</dbReference>
<dbReference type="PANTHER" id="PTHR46384">
    <property type="entry name" value="MOTILE SPERM DOMAIN-CONTAINING PROTEIN 2"/>
    <property type="match status" value="1"/>
</dbReference>
<dbReference type="PROSITE" id="PS50202">
    <property type="entry name" value="MSP"/>
    <property type="match status" value="1"/>
</dbReference>
<feature type="domain" description="MSP" evidence="3">
    <location>
        <begin position="284"/>
        <end position="402"/>
    </location>
</feature>
<organism evidence="4 5">
    <name type="scientific">Hypothenemus hampei</name>
    <name type="common">Coffee berry borer</name>
    <dbReference type="NCBI Taxonomy" id="57062"/>
    <lineage>
        <taxon>Eukaryota</taxon>
        <taxon>Metazoa</taxon>
        <taxon>Ecdysozoa</taxon>
        <taxon>Arthropoda</taxon>
        <taxon>Hexapoda</taxon>
        <taxon>Insecta</taxon>
        <taxon>Pterygota</taxon>
        <taxon>Neoptera</taxon>
        <taxon>Endopterygota</taxon>
        <taxon>Coleoptera</taxon>
        <taxon>Polyphaga</taxon>
        <taxon>Cucujiformia</taxon>
        <taxon>Curculionidae</taxon>
        <taxon>Scolytinae</taxon>
        <taxon>Hypothenemus</taxon>
    </lineage>
</organism>
<evidence type="ECO:0000256" key="1">
    <source>
        <dbReference type="SAM" id="Phobius"/>
    </source>
</evidence>